<dbReference type="EMBL" id="UYRR01011937">
    <property type="protein sequence ID" value="VDK26155.1"/>
    <property type="molecule type" value="Genomic_DNA"/>
</dbReference>
<feature type="transmembrane region" description="Helical" evidence="2">
    <location>
        <begin position="42"/>
        <end position="75"/>
    </location>
</feature>
<keyword evidence="2" id="KW-0472">Membrane</keyword>
<evidence type="ECO:0000256" key="2">
    <source>
        <dbReference type="SAM" id="Phobius"/>
    </source>
</evidence>
<name>A0A0M3JEK9_ANISI</name>
<dbReference type="WBParaSite" id="ASIM_0000605501-mRNA-1">
    <property type="protein sequence ID" value="ASIM_0000605501-mRNA-1"/>
    <property type="gene ID" value="ASIM_0000605501"/>
</dbReference>
<sequence length="81" mass="8711">MLETASTNGAAIDGRTMSSVGDDESVNSASMDLKKMIGFIGAFYWLVMTVLIVPGAVVATFVTVMVPTMLIWYAIAQFPFL</sequence>
<feature type="region of interest" description="Disordered" evidence="1">
    <location>
        <begin position="1"/>
        <end position="24"/>
    </location>
</feature>
<evidence type="ECO:0000313" key="5">
    <source>
        <dbReference type="WBParaSite" id="ASIM_0000605501-mRNA-1"/>
    </source>
</evidence>
<proteinExistence type="predicted"/>
<dbReference type="AlphaFoldDB" id="A0A0M3JEK9"/>
<gene>
    <name evidence="3" type="ORF">ASIM_LOCUS5844</name>
</gene>
<organism evidence="5">
    <name type="scientific">Anisakis simplex</name>
    <name type="common">Herring worm</name>
    <dbReference type="NCBI Taxonomy" id="6269"/>
    <lineage>
        <taxon>Eukaryota</taxon>
        <taxon>Metazoa</taxon>
        <taxon>Ecdysozoa</taxon>
        <taxon>Nematoda</taxon>
        <taxon>Chromadorea</taxon>
        <taxon>Rhabditida</taxon>
        <taxon>Spirurina</taxon>
        <taxon>Ascaridomorpha</taxon>
        <taxon>Ascaridoidea</taxon>
        <taxon>Anisakidae</taxon>
        <taxon>Anisakis</taxon>
        <taxon>Anisakis simplex complex</taxon>
    </lineage>
</organism>
<evidence type="ECO:0000313" key="3">
    <source>
        <dbReference type="EMBL" id="VDK26155.1"/>
    </source>
</evidence>
<reference evidence="5" key="1">
    <citation type="submission" date="2017-02" db="UniProtKB">
        <authorList>
            <consortium name="WormBaseParasite"/>
        </authorList>
    </citation>
    <scope>IDENTIFICATION</scope>
</reference>
<dbReference type="Proteomes" id="UP000267096">
    <property type="component" value="Unassembled WGS sequence"/>
</dbReference>
<evidence type="ECO:0000313" key="4">
    <source>
        <dbReference type="Proteomes" id="UP000267096"/>
    </source>
</evidence>
<accession>A0A0M3JEK9</accession>
<reference evidence="3 4" key="2">
    <citation type="submission" date="2018-11" db="EMBL/GenBank/DDBJ databases">
        <authorList>
            <consortium name="Pathogen Informatics"/>
        </authorList>
    </citation>
    <scope>NUCLEOTIDE SEQUENCE [LARGE SCALE GENOMIC DNA]</scope>
</reference>
<keyword evidence="2" id="KW-1133">Transmembrane helix</keyword>
<protein>
    <submittedName>
        <fullName evidence="5">Acyl-CoA desaturase</fullName>
    </submittedName>
</protein>
<keyword evidence="4" id="KW-1185">Reference proteome</keyword>
<keyword evidence="2" id="KW-0812">Transmembrane</keyword>
<evidence type="ECO:0000256" key="1">
    <source>
        <dbReference type="SAM" id="MobiDB-lite"/>
    </source>
</evidence>